<dbReference type="InterPro" id="IPR001279">
    <property type="entry name" value="Metallo-B-lactamas"/>
</dbReference>
<reference evidence="2 3" key="1">
    <citation type="submission" date="2020-08" db="EMBL/GenBank/DDBJ databases">
        <title>Genomic Encyclopedia of Type Strains, Phase IV (KMG-IV): sequencing the most valuable type-strain genomes for metagenomic binning, comparative biology and taxonomic classification.</title>
        <authorList>
            <person name="Goeker M."/>
        </authorList>
    </citation>
    <scope>NUCLEOTIDE SEQUENCE [LARGE SCALE GENOMIC DNA]</scope>
    <source>
        <strain evidence="2 3">DSM 43350</strain>
    </source>
</reference>
<dbReference type="Gene3D" id="3.60.15.10">
    <property type="entry name" value="Ribonuclease Z/Hydroxyacylglutathione hydrolase-like"/>
    <property type="match status" value="1"/>
</dbReference>
<dbReference type="Proteomes" id="UP000591537">
    <property type="component" value="Unassembled WGS sequence"/>
</dbReference>
<name>A0A7W9TJF9_9ACTN</name>
<protein>
    <submittedName>
        <fullName evidence="2">L-ascorbate metabolism protein UlaG (Beta-lactamase superfamily)</fullName>
    </submittedName>
</protein>
<dbReference type="InterPro" id="IPR050114">
    <property type="entry name" value="UPF0173_UPF0282_UlaG_hydrolase"/>
</dbReference>
<comment type="caution">
    <text evidence="2">The sequence shown here is derived from an EMBL/GenBank/DDBJ whole genome shotgun (WGS) entry which is preliminary data.</text>
</comment>
<organism evidence="2 3">
    <name type="scientific">Streptomyces paradoxus</name>
    <dbReference type="NCBI Taxonomy" id="66375"/>
    <lineage>
        <taxon>Bacteria</taxon>
        <taxon>Bacillati</taxon>
        <taxon>Actinomycetota</taxon>
        <taxon>Actinomycetes</taxon>
        <taxon>Kitasatosporales</taxon>
        <taxon>Streptomycetaceae</taxon>
        <taxon>Streptomyces</taxon>
    </lineage>
</organism>
<dbReference type="Pfam" id="PF12706">
    <property type="entry name" value="Lactamase_B_2"/>
    <property type="match status" value="1"/>
</dbReference>
<dbReference type="EMBL" id="JACHGV010000023">
    <property type="protein sequence ID" value="MBB6081850.1"/>
    <property type="molecule type" value="Genomic_DNA"/>
</dbReference>
<evidence type="ECO:0000313" key="3">
    <source>
        <dbReference type="Proteomes" id="UP000591537"/>
    </source>
</evidence>
<dbReference type="InterPro" id="IPR027304">
    <property type="entry name" value="Trigger_fact/SurA_dom_sf"/>
</dbReference>
<evidence type="ECO:0000259" key="1">
    <source>
        <dbReference type="Pfam" id="PF12706"/>
    </source>
</evidence>
<feature type="domain" description="Metallo-beta-lactamase" evidence="1">
    <location>
        <begin position="176"/>
        <end position="347"/>
    </location>
</feature>
<dbReference type="SUPFAM" id="SSF56281">
    <property type="entry name" value="Metallo-hydrolase/oxidoreductase"/>
    <property type="match status" value="1"/>
</dbReference>
<keyword evidence="3" id="KW-1185">Reference proteome</keyword>
<accession>A0A7W9TJF9</accession>
<dbReference type="PANTHER" id="PTHR43546">
    <property type="entry name" value="UPF0173 METAL-DEPENDENT HYDROLASE MJ1163-RELATED"/>
    <property type="match status" value="1"/>
</dbReference>
<evidence type="ECO:0000313" key="2">
    <source>
        <dbReference type="EMBL" id="MBB6081850.1"/>
    </source>
</evidence>
<dbReference type="AlphaFoldDB" id="A0A7W9TJF9"/>
<gene>
    <name evidence="2" type="ORF">HNR57_007813</name>
</gene>
<dbReference type="InterPro" id="IPR036866">
    <property type="entry name" value="RibonucZ/Hydroxyglut_hydro"/>
</dbReference>
<proteinExistence type="predicted"/>
<dbReference type="SUPFAM" id="SSF109998">
    <property type="entry name" value="Triger factor/SurA peptide-binding domain-like"/>
    <property type="match status" value="1"/>
</dbReference>
<sequence length="604" mass="67157">MDLSLSSVVELHLAYEDNSPFGTTVSGQLERKLKERFRPAIETLRRDALDAVERAPEILDRLGLDGGGEILDATGVREELSFPVPSQTRPAAIVLFRDRLAPLRLPVGPELAGDLAAWIGEWQHNASRPAPGPARALWEALHELQCFAAPRQPTHTRGAATLVGHATVLLSSPRAKILIDPFLMPRDERFPAGYQPLTHGDLAPDGVLITHSHRDHFHIDSLLRLGRDTTVVVPEVARESSLAIDMVYRLKELGFTDVRALGWNQQTTIGDFRVIALPMYGEQPTDDAPLPPDIRNTGNTYLVEGEGRRYAFLADAGRDHLGDVRSLAKDAYERYGPVDVLFGGYRPWRLYPIQYLTGSVPQYLLYTPRSLWRTRQTIMSDSHALLDTAERWHARYVVPYANGGAPWYWQLGLGSAADGSATSGETHFDPLPEAVIRASTERSENGVRALASPVRTLLVRPGESIRFDGRGEADVIPNPGHIWPYNDAEALLSAPGSTREPVGLSRKRVLLRLLALEEMQRRGLTVSTQQVADMSDDLRRRHGLTDHADMVAWLNRAGLSMAEYCEILYEWQGVLRLEEAMSDLIEKRLAGQRAFATMRAVSHA</sequence>
<dbReference type="RefSeq" id="WP_184567949.1">
    <property type="nucleotide sequence ID" value="NZ_BAAARS010000012.1"/>
</dbReference>